<dbReference type="EMBL" id="BRYB01001452">
    <property type="protein sequence ID" value="GMI26021.1"/>
    <property type="molecule type" value="Genomic_DNA"/>
</dbReference>
<protein>
    <submittedName>
        <fullName evidence="2">Uncharacterized protein</fullName>
    </submittedName>
</protein>
<evidence type="ECO:0000256" key="1">
    <source>
        <dbReference type="SAM" id="MobiDB-lite"/>
    </source>
</evidence>
<dbReference type="InterPro" id="IPR043519">
    <property type="entry name" value="NT_sf"/>
</dbReference>
<name>A0ABQ6MH55_9STRA</name>
<dbReference type="Proteomes" id="UP001165060">
    <property type="component" value="Unassembled WGS sequence"/>
</dbReference>
<gene>
    <name evidence="2" type="ORF">TeGR_g3101</name>
</gene>
<accession>A0ABQ6MH55</accession>
<organism evidence="2 3">
    <name type="scientific">Tetraparma gracilis</name>
    <dbReference type="NCBI Taxonomy" id="2962635"/>
    <lineage>
        <taxon>Eukaryota</taxon>
        <taxon>Sar</taxon>
        <taxon>Stramenopiles</taxon>
        <taxon>Ochrophyta</taxon>
        <taxon>Bolidophyceae</taxon>
        <taxon>Parmales</taxon>
        <taxon>Triparmaceae</taxon>
        <taxon>Tetraparma</taxon>
    </lineage>
</organism>
<comment type="caution">
    <text evidence="2">The sequence shown here is derived from an EMBL/GenBank/DDBJ whole genome shotgun (WGS) entry which is preliminary data.</text>
</comment>
<sequence>MFSGSTSPQKRGRKGGPTPSSTTFSEDLDAERTFSDSPALNKASRRAEALHFLTRPPMPGPPVPLPSPTSLPLSLLSLLTASALSRAAASPRAFFLPYSAASPLTLIAHVSSKPQLRAVVAGLKADAAEWSLHVADATDQAPKPGNKQLPAKLLARPDLAADGLAPAEKEEWQALPALYPAGILPTGMTGAGPQPRGSRSVYDSGWVAVSFGGLVAVHVMTENSRELFDLEEKIGEEGGEEVDLGGVVAEFEGGGAEQAKPEAEDVFWS</sequence>
<feature type="compositionally biased region" description="Pro residues" evidence="1">
    <location>
        <begin position="56"/>
        <end position="67"/>
    </location>
</feature>
<dbReference type="Gene3D" id="3.30.460.10">
    <property type="entry name" value="Beta Polymerase, domain 2"/>
    <property type="match status" value="1"/>
</dbReference>
<dbReference type="Pfam" id="PF02410">
    <property type="entry name" value="RsfS"/>
    <property type="match status" value="1"/>
</dbReference>
<evidence type="ECO:0000313" key="2">
    <source>
        <dbReference type="EMBL" id="GMI26021.1"/>
    </source>
</evidence>
<feature type="region of interest" description="Disordered" evidence="1">
    <location>
        <begin position="1"/>
        <end position="67"/>
    </location>
</feature>
<proteinExistence type="predicted"/>
<keyword evidence="3" id="KW-1185">Reference proteome</keyword>
<evidence type="ECO:0000313" key="3">
    <source>
        <dbReference type="Proteomes" id="UP001165060"/>
    </source>
</evidence>
<reference evidence="2 3" key="1">
    <citation type="journal article" date="2023" name="Commun. Biol.">
        <title>Genome analysis of Parmales, the sister group of diatoms, reveals the evolutionary specialization of diatoms from phago-mixotrophs to photoautotrophs.</title>
        <authorList>
            <person name="Ban H."/>
            <person name="Sato S."/>
            <person name="Yoshikawa S."/>
            <person name="Yamada K."/>
            <person name="Nakamura Y."/>
            <person name="Ichinomiya M."/>
            <person name="Sato N."/>
            <person name="Blanc-Mathieu R."/>
            <person name="Endo H."/>
            <person name="Kuwata A."/>
            <person name="Ogata H."/>
        </authorList>
    </citation>
    <scope>NUCLEOTIDE SEQUENCE [LARGE SCALE GENOMIC DNA]</scope>
</reference>